<feature type="region of interest" description="Disordered" evidence="1">
    <location>
        <begin position="121"/>
        <end position="142"/>
    </location>
</feature>
<dbReference type="AlphaFoldDB" id="A0A1M6ITX2"/>
<evidence type="ECO:0000256" key="1">
    <source>
        <dbReference type="SAM" id="MobiDB-lite"/>
    </source>
</evidence>
<protein>
    <submittedName>
        <fullName evidence="2">Uncharacterized protein</fullName>
    </submittedName>
</protein>
<accession>A0A1M6ITX2</accession>
<name>A0A1M6ITX2_9FLAO</name>
<keyword evidence="3" id="KW-1185">Reference proteome</keyword>
<proteinExistence type="predicted"/>
<sequence length="142" mass="16237">MIGICYLASPIHREIGSILHGISHFLEAPDTLLDHRHEHKTHTYHEHAQERTDDAHDHLAINFIDSLFSAFDGDKNQKESVYKSPKLDKHLHSNRYTFPPLLLPPETTNFGAVENKLKEGYPKIPLEPPKHPNAFKMTSAPF</sequence>
<dbReference type="EMBL" id="FQYU01000004">
    <property type="protein sequence ID" value="SHJ37872.1"/>
    <property type="molecule type" value="Genomic_DNA"/>
</dbReference>
<gene>
    <name evidence="2" type="ORF">SAMN04488513_104117</name>
</gene>
<organism evidence="2 3">
    <name type="scientific">Pseudozobellia thermophila</name>
    <dbReference type="NCBI Taxonomy" id="192903"/>
    <lineage>
        <taxon>Bacteria</taxon>
        <taxon>Pseudomonadati</taxon>
        <taxon>Bacteroidota</taxon>
        <taxon>Flavobacteriia</taxon>
        <taxon>Flavobacteriales</taxon>
        <taxon>Flavobacteriaceae</taxon>
        <taxon>Pseudozobellia</taxon>
    </lineage>
</organism>
<evidence type="ECO:0000313" key="2">
    <source>
        <dbReference type="EMBL" id="SHJ37872.1"/>
    </source>
</evidence>
<evidence type="ECO:0000313" key="3">
    <source>
        <dbReference type="Proteomes" id="UP000184543"/>
    </source>
</evidence>
<reference evidence="3" key="1">
    <citation type="submission" date="2016-11" db="EMBL/GenBank/DDBJ databases">
        <authorList>
            <person name="Varghese N."/>
            <person name="Submissions S."/>
        </authorList>
    </citation>
    <scope>NUCLEOTIDE SEQUENCE [LARGE SCALE GENOMIC DNA]</scope>
    <source>
        <strain evidence="3">DSM 19858</strain>
    </source>
</reference>
<dbReference type="STRING" id="192903.SAMN04488513_104117"/>
<dbReference type="Proteomes" id="UP000184543">
    <property type="component" value="Unassembled WGS sequence"/>
</dbReference>